<protein>
    <submittedName>
        <fullName evidence="1">MFS transporter</fullName>
    </submittedName>
</protein>
<dbReference type="Proteomes" id="UP001058553">
    <property type="component" value="Chromosome"/>
</dbReference>
<evidence type="ECO:0000313" key="2">
    <source>
        <dbReference type="Proteomes" id="UP001058553"/>
    </source>
</evidence>
<name>A0ABY5X8F4_ERWPY</name>
<dbReference type="EMBL" id="CP103445">
    <property type="protein sequence ID" value="UWS33636.1"/>
    <property type="molecule type" value="Genomic_DNA"/>
</dbReference>
<gene>
    <name evidence="1" type="ORF">NYP84_19145</name>
</gene>
<proteinExistence type="predicted"/>
<organism evidence="1 2">
    <name type="scientific">Erwinia pyrifoliae</name>
    <dbReference type="NCBI Taxonomy" id="79967"/>
    <lineage>
        <taxon>Bacteria</taxon>
        <taxon>Pseudomonadati</taxon>
        <taxon>Pseudomonadota</taxon>
        <taxon>Gammaproteobacteria</taxon>
        <taxon>Enterobacterales</taxon>
        <taxon>Erwiniaceae</taxon>
        <taxon>Erwinia</taxon>
    </lineage>
</organism>
<reference evidence="1" key="1">
    <citation type="submission" date="2022-07" db="EMBL/GenBank/DDBJ databases">
        <title>Genetic diversity of Erwinia pyrifoliae.</title>
        <authorList>
            <person name="Park D.S."/>
            <person name="Ham H."/>
        </authorList>
    </citation>
    <scope>NUCLEOTIDE SEQUENCE</scope>
    <source>
        <strain evidence="1">CP201486</strain>
    </source>
</reference>
<keyword evidence="2" id="KW-1185">Reference proteome</keyword>
<dbReference type="RefSeq" id="WP_014539970.1">
    <property type="nucleotide sequence ID" value="NZ_CP103445.1"/>
</dbReference>
<sequence>MSTPSAGRRSVTPGKAMPAAVSGYAWDGFDLPILGFMLPAQRWH</sequence>
<evidence type="ECO:0000313" key="1">
    <source>
        <dbReference type="EMBL" id="UWS33636.1"/>
    </source>
</evidence>
<accession>A0ABY5X8F4</accession>